<dbReference type="PANTHER" id="PTHR36441">
    <property type="entry name" value="HYPOTHETICAL CYTOSOLIC PROTEIN"/>
    <property type="match status" value="1"/>
</dbReference>
<sequence length="92" mass="10903">MIIYAEVECMMYDGHSLKQKRSVLKRLMAKLRNSFNVAVTELDYHDLWQRTKIGIVTISNDYVHSEKVMQEVMKVIDAYSELERTETTIERM</sequence>
<accession>A0ABW5PZ40</accession>
<evidence type="ECO:0000313" key="2">
    <source>
        <dbReference type="Proteomes" id="UP001597451"/>
    </source>
</evidence>
<name>A0ABW5PZ40_9BACI</name>
<dbReference type="InterPro" id="IPR036746">
    <property type="entry name" value="TT1725-like_sf"/>
</dbReference>
<dbReference type="EMBL" id="JBHUMX010000013">
    <property type="protein sequence ID" value="MFD2628426.1"/>
    <property type="molecule type" value="Genomic_DNA"/>
</dbReference>
<dbReference type="Proteomes" id="UP001597451">
    <property type="component" value="Unassembled WGS sequence"/>
</dbReference>
<gene>
    <name evidence="1" type="ORF">ACFSUN_06460</name>
</gene>
<keyword evidence="2" id="KW-1185">Reference proteome</keyword>
<dbReference type="PANTHER" id="PTHR36441:SF1">
    <property type="entry name" value="DUF503 DOMAIN-CONTAINING PROTEIN"/>
    <property type="match status" value="1"/>
</dbReference>
<dbReference type="RefSeq" id="WP_379561126.1">
    <property type="nucleotide sequence ID" value="NZ_JBHUMX010000013.1"/>
</dbReference>
<comment type="caution">
    <text evidence="1">The sequence shown here is derived from an EMBL/GenBank/DDBJ whole genome shotgun (WGS) entry which is preliminary data.</text>
</comment>
<organism evidence="1 2">
    <name type="scientific">Oceanobacillus kapialis</name>
    <dbReference type="NCBI Taxonomy" id="481353"/>
    <lineage>
        <taxon>Bacteria</taxon>
        <taxon>Bacillati</taxon>
        <taxon>Bacillota</taxon>
        <taxon>Bacilli</taxon>
        <taxon>Bacillales</taxon>
        <taxon>Bacillaceae</taxon>
        <taxon>Oceanobacillus</taxon>
    </lineage>
</organism>
<proteinExistence type="predicted"/>
<dbReference type="Gene3D" id="3.30.70.1120">
    <property type="entry name" value="TT1725-like"/>
    <property type="match status" value="1"/>
</dbReference>
<dbReference type="InterPro" id="IPR007546">
    <property type="entry name" value="DUF503"/>
</dbReference>
<dbReference type="SUPFAM" id="SSF103007">
    <property type="entry name" value="Hypothetical protein TT1725"/>
    <property type="match status" value="1"/>
</dbReference>
<dbReference type="Pfam" id="PF04456">
    <property type="entry name" value="DUF503"/>
    <property type="match status" value="1"/>
</dbReference>
<evidence type="ECO:0000313" key="1">
    <source>
        <dbReference type="EMBL" id="MFD2628426.1"/>
    </source>
</evidence>
<protein>
    <submittedName>
        <fullName evidence="1">DUF503 domain-containing protein</fullName>
    </submittedName>
</protein>
<reference evidence="2" key="1">
    <citation type="journal article" date="2019" name="Int. J. Syst. Evol. Microbiol.">
        <title>The Global Catalogue of Microorganisms (GCM) 10K type strain sequencing project: providing services to taxonomists for standard genome sequencing and annotation.</title>
        <authorList>
            <consortium name="The Broad Institute Genomics Platform"/>
            <consortium name="The Broad Institute Genome Sequencing Center for Infectious Disease"/>
            <person name="Wu L."/>
            <person name="Ma J."/>
        </authorList>
    </citation>
    <scope>NUCLEOTIDE SEQUENCE [LARGE SCALE GENOMIC DNA]</scope>
    <source>
        <strain evidence="2">TISTR 1858</strain>
    </source>
</reference>